<evidence type="ECO:0000313" key="2">
    <source>
        <dbReference type="Proteomes" id="UP000633943"/>
    </source>
</evidence>
<dbReference type="Proteomes" id="UP000633943">
    <property type="component" value="Unassembled WGS sequence"/>
</dbReference>
<evidence type="ECO:0000313" key="1">
    <source>
        <dbReference type="EMBL" id="NMG17506.1"/>
    </source>
</evidence>
<name>A0ABX1P135_9RHOO</name>
<accession>A0ABX1P135</accession>
<protein>
    <submittedName>
        <fullName evidence="1">Uncharacterized protein</fullName>
    </submittedName>
</protein>
<keyword evidence="2" id="KW-1185">Reference proteome</keyword>
<sequence length="126" mass="13401">MEIIVNNDPNLHPLWAKHFGSAPKVSLPATLTVAAKPAATQPTAATVGISAARVNLAQAAPARPQIIHDNDGWYPTCRYRPAPGEPVTVKKQTGPQSYISTTVMPGDARYPVEFLTVPATAAKQHP</sequence>
<dbReference type="EMBL" id="WTVP01000082">
    <property type="protein sequence ID" value="NMG17506.1"/>
    <property type="molecule type" value="Genomic_DNA"/>
</dbReference>
<comment type="caution">
    <text evidence="1">The sequence shown here is derived from an EMBL/GenBank/DDBJ whole genome shotgun (WGS) entry which is preliminary data.</text>
</comment>
<organism evidence="1 2">
    <name type="scientific">Aromatoleum bremense</name>
    <dbReference type="NCBI Taxonomy" id="76115"/>
    <lineage>
        <taxon>Bacteria</taxon>
        <taxon>Pseudomonadati</taxon>
        <taxon>Pseudomonadota</taxon>
        <taxon>Betaproteobacteria</taxon>
        <taxon>Rhodocyclales</taxon>
        <taxon>Rhodocyclaceae</taxon>
        <taxon>Aromatoleum</taxon>
    </lineage>
</organism>
<reference evidence="1 2" key="1">
    <citation type="submission" date="2019-12" db="EMBL/GenBank/DDBJ databases">
        <title>Comparative genomics gives insights into the taxonomy of the Azoarcus-Aromatoleum group and reveals separate origins of nif in the plant-associated Azoarcus and non-plant-associated Aromatoleum sub-groups.</title>
        <authorList>
            <person name="Lafos M."/>
            <person name="Maluk M."/>
            <person name="Batista M."/>
            <person name="Junghare M."/>
            <person name="Carmona M."/>
            <person name="Faoro H."/>
            <person name="Cruz L.M."/>
            <person name="Battistoni F."/>
            <person name="De Souza E."/>
            <person name="Pedrosa F."/>
            <person name="Chen W.-M."/>
            <person name="Poole P.S."/>
            <person name="Dixon R.A."/>
            <person name="James E.K."/>
        </authorList>
    </citation>
    <scope>NUCLEOTIDE SEQUENCE [LARGE SCALE GENOMIC DNA]</scope>
    <source>
        <strain evidence="1 2">PbN1</strain>
    </source>
</reference>
<proteinExistence type="predicted"/>
<gene>
    <name evidence="1" type="ORF">GPA24_18575</name>
</gene>
<dbReference type="RefSeq" id="WP_169204015.1">
    <property type="nucleotide sequence ID" value="NZ_CP059467.1"/>
</dbReference>